<keyword evidence="10" id="KW-0472">Membrane</keyword>
<evidence type="ECO:0000256" key="10">
    <source>
        <dbReference type="ARBA" id="ARBA00023136"/>
    </source>
</evidence>
<evidence type="ECO:0000256" key="7">
    <source>
        <dbReference type="ARBA" id="ARBA00022741"/>
    </source>
</evidence>
<dbReference type="CDD" id="cd03215">
    <property type="entry name" value="ABC_Carb_Monos_II"/>
    <property type="match status" value="1"/>
</dbReference>
<dbReference type="Pfam" id="PF00005">
    <property type="entry name" value="ABC_tran"/>
    <property type="match status" value="2"/>
</dbReference>
<keyword evidence="5" id="KW-0762">Sugar transport</keyword>
<keyword evidence="3" id="KW-0813">Transport</keyword>
<dbReference type="GO" id="GO:0016887">
    <property type="term" value="F:ATP hydrolysis activity"/>
    <property type="evidence" value="ECO:0007669"/>
    <property type="project" value="InterPro"/>
</dbReference>
<keyword evidence="7" id="KW-0547">Nucleotide-binding</keyword>
<evidence type="ECO:0000256" key="3">
    <source>
        <dbReference type="ARBA" id="ARBA00022448"/>
    </source>
</evidence>
<evidence type="ECO:0000313" key="13">
    <source>
        <dbReference type="Proteomes" id="UP000184485"/>
    </source>
</evidence>
<dbReference type="GO" id="GO:0005524">
    <property type="term" value="F:ATP binding"/>
    <property type="evidence" value="ECO:0007669"/>
    <property type="project" value="UniProtKB-KW"/>
</dbReference>
<evidence type="ECO:0000256" key="6">
    <source>
        <dbReference type="ARBA" id="ARBA00022737"/>
    </source>
</evidence>
<evidence type="ECO:0000256" key="1">
    <source>
        <dbReference type="ARBA" id="ARBA00004202"/>
    </source>
</evidence>
<feature type="domain" description="ABC transporter" evidence="11">
    <location>
        <begin position="16"/>
        <end position="253"/>
    </location>
</feature>
<dbReference type="PROSITE" id="PS00211">
    <property type="entry name" value="ABC_TRANSPORTER_1"/>
    <property type="match status" value="1"/>
</dbReference>
<dbReference type="AlphaFoldDB" id="A0A1M4Z652"/>
<dbReference type="InterPro" id="IPR017871">
    <property type="entry name" value="ABC_transporter-like_CS"/>
</dbReference>
<dbReference type="PANTHER" id="PTHR43790">
    <property type="entry name" value="CARBOHYDRATE TRANSPORT ATP-BINDING PROTEIN MG119-RELATED"/>
    <property type="match status" value="1"/>
</dbReference>
<comment type="similarity">
    <text evidence="2">Belongs to the ABC transporter superfamily.</text>
</comment>
<dbReference type="InterPro" id="IPR027417">
    <property type="entry name" value="P-loop_NTPase"/>
</dbReference>
<reference evidence="12 13" key="1">
    <citation type="submission" date="2016-11" db="EMBL/GenBank/DDBJ databases">
        <authorList>
            <person name="Jaros S."/>
            <person name="Januszkiewicz K."/>
            <person name="Wedrychowicz H."/>
        </authorList>
    </citation>
    <scope>NUCLEOTIDE SEQUENCE [LARGE SCALE GENOMIC DNA]</scope>
    <source>
        <strain evidence="12 13">DSM 19436</strain>
    </source>
</reference>
<evidence type="ECO:0000256" key="4">
    <source>
        <dbReference type="ARBA" id="ARBA00022475"/>
    </source>
</evidence>
<dbReference type="CDD" id="cd03216">
    <property type="entry name" value="ABC_Carb_Monos_I"/>
    <property type="match status" value="1"/>
</dbReference>
<evidence type="ECO:0000313" key="12">
    <source>
        <dbReference type="EMBL" id="SHF13465.1"/>
    </source>
</evidence>
<dbReference type="InterPro" id="IPR050107">
    <property type="entry name" value="ABC_carbohydrate_import_ATPase"/>
</dbReference>
<comment type="subcellular location">
    <subcellularLocation>
        <location evidence="1">Cell membrane</location>
        <topology evidence="1">Peripheral membrane protein</topology>
    </subcellularLocation>
</comment>
<dbReference type="InterPro" id="IPR003439">
    <property type="entry name" value="ABC_transporter-like_ATP-bd"/>
</dbReference>
<sequence length="520" mass="55610">MTTTLATEDASATPLVQLRNISKTFGGIKVLKNVDFDVRRGEVHALLGENGAGKSTLIKILSGFHHPDEGGELTVNGAPVAFSAPRDARNAGIATVYQELLLFPDMTVAENIFIGHAPRTGMALDWNEMRRRARALLDDLDSPDLDVDARVGGLSVANRQRVEIAKALSQDARLLIMDEPTASLADADVRRLLDVVRRLRARGVAIIYISHRMPEIFALADRVTVLRDGALIGTRPIGEVDDAALVSMMVGRSIDQLFPKVTVPIGAPVLELRNVSFKDEVQDISLVLRAGEILGIAGLVGSGRTELALTIFGITPATSGEILLNGEPVTIRSPRQARDIGIAYVPEDRGLQGLVKAQTIRENVSMALLSRISRASIVNRALESSMARDAIARFGIRARGPEQRAGQLSGGNQQKVVLAKWVATNPKVLIMDEPTRGIDVGAKSEIHALMCKLAGEGLAVIMISSELPEVLGMSDRILVMNGGRMVKTFDRSEATPDVVGAAMTHAGAAHGRAEQAGSAP</sequence>
<dbReference type="PANTHER" id="PTHR43790:SF3">
    <property type="entry name" value="D-ALLOSE IMPORT ATP-BINDING PROTEIN ALSA-RELATED"/>
    <property type="match status" value="1"/>
</dbReference>
<proteinExistence type="inferred from homology"/>
<feature type="domain" description="ABC transporter" evidence="11">
    <location>
        <begin position="270"/>
        <end position="507"/>
    </location>
</feature>
<dbReference type="FunFam" id="3.40.50.300:FF:000127">
    <property type="entry name" value="Ribose import ATP-binding protein RbsA"/>
    <property type="match status" value="1"/>
</dbReference>
<organism evidence="12 13">
    <name type="scientific">Kaistia soli DSM 19436</name>
    <dbReference type="NCBI Taxonomy" id="1122133"/>
    <lineage>
        <taxon>Bacteria</taxon>
        <taxon>Pseudomonadati</taxon>
        <taxon>Pseudomonadota</taxon>
        <taxon>Alphaproteobacteria</taxon>
        <taxon>Hyphomicrobiales</taxon>
        <taxon>Kaistiaceae</taxon>
        <taxon>Kaistia</taxon>
    </lineage>
</organism>
<dbReference type="STRING" id="1122133.SAMN02745157_1725"/>
<dbReference type="Proteomes" id="UP000184485">
    <property type="component" value="Unassembled WGS sequence"/>
</dbReference>
<keyword evidence="4" id="KW-1003">Cell membrane</keyword>
<dbReference type="SUPFAM" id="SSF52540">
    <property type="entry name" value="P-loop containing nucleoside triphosphate hydrolases"/>
    <property type="match status" value="2"/>
</dbReference>
<evidence type="ECO:0000256" key="5">
    <source>
        <dbReference type="ARBA" id="ARBA00022597"/>
    </source>
</evidence>
<keyword evidence="13" id="KW-1185">Reference proteome</keyword>
<dbReference type="EMBL" id="FQUP01000001">
    <property type="protein sequence ID" value="SHF13465.1"/>
    <property type="molecule type" value="Genomic_DNA"/>
</dbReference>
<gene>
    <name evidence="12" type="ORF">SAMN02745157_1725</name>
</gene>
<name>A0A1M4Z652_9HYPH</name>
<dbReference type="SMART" id="SM00382">
    <property type="entry name" value="AAA"/>
    <property type="match status" value="2"/>
</dbReference>
<dbReference type="InterPro" id="IPR003593">
    <property type="entry name" value="AAA+_ATPase"/>
</dbReference>
<dbReference type="PROSITE" id="PS50893">
    <property type="entry name" value="ABC_TRANSPORTER_2"/>
    <property type="match status" value="2"/>
</dbReference>
<keyword evidence="8 12" id="KW-0067">ATP-binding</keyword>
<evidence type="ECO:0000259" key="11">
    <source>
        <dbReference type="PROSITE" id="PS50893"/>
    </source>
</evidence>
<accession>A0A1M4Z652</accession>
<dbReference type="RefSeq" id="WP_073052246.1">
    <property type="nucleotide sequence ID" value="NZ_FQUP01000001.1"/>
</dbReference>
<dbReference type="Gene3D" id="3.40.50.300">
    <property type="entry name" value="P-loop containing nucleotide triphosphate hydrolases"/>
    <property type="match status" value="2"/>
</dbReference>
<keyword evidence="9" id="KW-1278">Translocase</keyword>
<keyword evidence="6" id="KW-0677">Repeat</keyword>
<evidence type="ECO:0000256" key="9">
    <source>
        <dbReference type="ARBA" id="ARBA00022967"/>
    </source>
</evidence>
<evidence type="ECO:0000256" key="2">
    <source>
        <dbReference type="ARBA" id="ARBA00005417"/>
    </source>
</evidence>
<protein>
    <submittedName>
        <fullName evidence="12">Rhamnose transport system ATP-binding protein</fullName>
    </submittedName>
</protein>
<dbReference type="OrthoDB" id="9805029at2"/>
<dbReference type="GO" id="GO:0005886">
    <property type="term" value="C:plasma membrane"/>
    <property type="evidence" value="ECO:0007669"/>
    <property type="project" value="UniProtKB-SubCell"/>
</dbReference>
<evidence type="ECO:0000256" key="8">
    <source>
        <dbReference type="ARBA" id="ARBA00022840"/>
    </source>
</evidence>